<dbReference type="RefSeq" id="WP_353944345.1">
    <property type="nucleotide sequence ID" value="NZ_CP159534.1"/>
</dbReference>
<accession>A0AAU8IX89</accession>
<evidence type="ECO:0000313" key="2">
    <source>
        <dbReference type="EMBL" id="XCJ72827.1"/>
    </source>
</evidence>
<evidence type="ECO:0008006" key="3">
    <source>
        <dbReference type="Google" id="ProtNLM"/>
    </source>
</evidence>
<proteinExistence type="predicted"/>
<reference evidence="2" key="1">
    <citation type="submission" date="2024-06" db="EMBL/GenBank/DDBJ databases">
        <title>Streptomyces sp. strain HUAS MG91 genome sequences.</title>
        <authorList>
            <person name="Mo P."/>
        </authorList>
    </citation>
    <scope>NUCLEOTIDE SEQUENCE</scope>
    <source>
        <strain evidence="2">HUAS MG91</strain>
    </source>
</reference>
<dbReference type="EMBL" id="CP159534">
    <property type="protein sequence ID" value="XCJ72827.1"/>
    <property type="molecule type" value="Genomic_DNA"/>
</dbReference>
<sequence length="290" mass="30622">MRRSVITTAAFAVALLAAGALNQPVTAPPAAARAAAPESGGDWLRSIAERAARPPLPADQVRGERLLTEAVSLLRAADSVRIAEDIRAKGQRIRLDLRMNRGGDCAGTMDAGPGKRGDIVFIAARKGHAAEGYLKYTDTALNELRVMALRADPSVADRVLPRLQQARGKYVKLPQGARGTDAFAKQCRIGQTLGTMAADVAGTRARPVVRRAGHRLVPLVPPPDSPASKDTGTVYVDADGKPYLRSVEGTSGGMPLSISFSAYGEPVPARRPDAALTVEFPPDEDSVFAV</sequence>
<organism evidence="2">
    <name type="scientific">Streptomyces tabacisoli</name>
    <dbReference type="NCBI Taxonomy" id="3156398"/>
    <lineage>
        <taxon>Bacteria</taxon>
        <taxon>Bacillati</taxon>
        <taxon>Actinomycetota</taxon>
        <taxon>Actinomycetes</taxon>
        <taxon>Kitasatosporales</taxon>
        <taxon>Streptomycetaceae</taxon>
        <taxon>Streptomyces</taxon>
    </lineage>
</organism>
<feature type="signal peptide" evidence="1">
    <location>
        <begin position="1"/>
        <end position="22"/>
    </location>
</feature>
<name>A0AAU8IX89_9ACTN</name>
<keyword evidence="1" id="KW-0732">Signal</keyword>
<dbReference type="KEGG" id="stac:ABII15_23960"/>
<gene>
    <name evidence="2" type="ORF">ABII15_23960</name>
</gene>
<evidence type="ECO:0000256" key="1">
    <source>
        <dbReference type="SAM" id="SignalP"/>
    </source>
</evidence>
<protein>
    <recommendedName>
        <fullName evidence="3">Lipoprotein</fullName>
    </recommendedName>
</protein>
<feature type="chain" id="PRO_5043908082" description="Lipoprotein" evidence="1">
    <location>
        <begin position="23"/>
        <end position="290"/>
    </location>
</feature>
<dbReference type="AlphaFoldDB" id="A0AAU8IX89"/>